<dbReference type="SUPFAM" id="SSF53335">
    <property type="entry name" value="S-adenosyl-L-methionine-dependent methyltransferases"/>
    <property type="match status" value="1"/>
</dbReference>
<evidence type="ECO:0000256" key="3">
    <source>
        <dbReference type="ARBA" id="ARBA00022691"/>
    </source>
</evidence>
<dbReference type="InterPro" id="IPR001678">
    <property type="entry name" value="MeTrfase_RsmB-F_NOP2_dom"/>
</dbReference>
<dbReference type="Pfam" id="PF21153">
    <property type="entry name" value="NSUN5_N"/>
    <property type="match status" value="1"/>
</dbReference>
<organism evidence="9">
    <name type="scientific">Vanderwaltozyma polyspora (strain ATCC 22028 / DSM 70294 / BCRC 21397 / CBS 2163 / NBRC 10782 / NRRL Y-8283 / UCD 57-17)</name>
    <name type="common">Kluyveromyces polysporus</name>
    <dbReference type="NCBI Taxonomy" id="436907"/>
    <lineage>
        <taxon>Eukaryota</taxon>
        <taxon>Fungi</taxon>
        <taxon>Dikarya</taxon>
        <taxon>Ascomycota</taxon>
        <taxon>Saccharomycotina</taxon>
        <taxon>Saccharomycetes</taxon>
        <taxon>Saccharomycetales</taxon>
        <taxon>Saccharomycetaceae</taxon>
        <taxon>Vanderwaltozyma</taxon>
    </lineage>
</organism>
<feature type="active site" description="Nucleophile" evidence="5">
    <location>
        <position position="411"/>
    </location>
</feature>
<dbReference type="InterPro" id="IPR048889">
    <property type="entry name" value="NSUN5_RCM1_N"/>
</dbReference>
<sequence>MDFYRDSTWVLEYLEKENAKDKISGSLQGLVLKSCKKYKVKSNPRHVYAAVSSCWKVKPYLEKVMKRSGILDDIPNKKGKPQFERLTLLLLCHDLLLSKSKRIQMGKHPIKTYILKYKTRLHSELVKLKLKLKVRDLSELIEDENSNDDITPVRWIRINPIRAQYDKGLEPIMNELNKKFPTRVNHWSDIVPGTIYHDDYIPNLFGVHTKDKITSHELYKTGKVIIQDRASCFPAHILNPGKNDIVIDACAAPGNKTTHTASYILGGPKKDQTTQIYAFEKDPERAKILQHMIKVAGCSNTIQVNVGDFTKIATPEKFRNVTGFIVDPSCSGSGIFGRKYVDSINKKKQESSGDNGNQDDEDAVPDEQEEEFDLKRDDLKTRLSKLASFQFQVVKHAMSFPKAKKIVYSTCSIHAEENEGVVIDLLLDKKVQEWGWKVAPRSEVIPTWPRRGFQAEFSKVFRDEDEKCQELADGCIRVLPKEDGGIGFFAVCFERN</sequence>
<dbReference type="HOGENOM" id="CLU_005316_7_4_1"/>
<dbReference type="STRING" id="436907.A7TLZ6"/>
<dbReference type="FunCoup" id="A7TLZ6">
    <property type="interactions" value="550"/>
</dbReference>
<feature type="binding site" evidence="5">
    <location>
        <begin position="250"/>
        <end position="256"/>
    </location>
    <ligand>
        <name>S-adenosyl-L-methionine</name>
        <dbReference type="ChEBI" id="CHEBI:59789"/>
    </ligand>
</feature>
<feature type="binding site" evidence="5">
    <location>
        <position position="280"/>
    </location>
    <ligand>
        <name>S-adenosyl-L-methionine</name>
        <dbReference type="ChEBI" id="CHEBI:59789"/>
    </ligand>
</feature>
<dbReference type="OMA" id="SFKSRIY"/>
<dbReference type="GO" id="GO:0009383">
    <property type="term" value="F:rRNA (cytosine-C5-)-methyltransferase activity"/>
    <property type="evidence" value="ECO:0007669"/>
    <property type="project" value="EnsemblFungi"/>
</dbReference>
<dbReference type="InterPro" id="IPR029063">
    <property type="entry name" value="SAM-dependent_MTases_sf"/>
</dbReference>
<dbReference type="eggNOG" id="KOG2360">
    <property type="taxonomic scope" value="Eukaryota"/>
</dbReference>
<evidence type="ECO:0000256" key="6">
    <source>
        <dbReference type="SAM" id="MobiDB-lite"/>
    </source>
</evidence>
<comment type="similarity">
    <text evidence="5">Belongs to the class I-like SAM-binding methyltransferase superfamily. RsmB/NOP family.</text>
</comment>
<dbReference type="RefSeq" id="XP_001644591.1">
    <property type="nucleotide sequence ID" value="XM_001644541.1"/>
</dbReference>
<keyword evidence="9" id="KW-1185">Reference proteome</keyword>
<evidence type="ECO:0000313" key="8">
    <source>
        <dbReference type="EMBL" id="EDO16733.1"/>
    </source>
</evidence>
<reference evidence="8 9" key="1">
    <citation type="journal article" date="2007" name="Proc. Natl. Acad. Sci. U.S.A.">
        <title>Independent sorting-out of thousands of duplicated gene pairs in two yeast species descended from a whole-genome duplication.</title>
        <authorList>
            <person name="Scannell D.R."/>
            <person name="Frank A.C."/>
            <person name="Conant G.C."/>
            <person name="Byrne K.P."/>
            <person name="Woolfit M."/>
            <person name="Wolfe K.H."/>
        </authorList>
    </citation>
    <scope>NUCLEOTIDE SEQUENCE [LARGE SCALE GENOMIC DNA]</scope>
    <source>
        <strain evidence="9">ATCC 22028 / DSM 70294 / BCRC 21397 / CBS 2163 / NBRC 10782 / NRRL Y-8283 / UCD 57-17</strain>
    </source>
</reference>
<dbReference type="PhylomeDB" id="A7TLZ6"/>
<dbReference type="Gene3D" id="3.30.70.1170">
    <property type="entry name" value="Sun protein, domain 3"/>
    <property type="match status" value="1"/>
</dbReference>
<evidence type="ECO:0000256" key="4">
    <source>
        <dbReference type="ARBA" id="ARBA00022884"/>
    </source>
</evidence>
<dbReference type="AlphaFoldDB" id="A7TLZ6"/>
<dbReference type="FunFam" id="3.40.50.150:FF:000410">
    <property type="entry name" value="S-adenosyl-L-methionine-dependent methyltransferase"/>
    <property type="match status" value="1"/>
</dbReference>
<dbReference type="GO" id="GO:0070475">
    <property type="term" value="P:rRNA base methylation"/>
    <property type="evidence" value="ECO:0007669"/>
    <property type="project" value="EnsemblFungi"/>
</dbReference>
<feature type="binding site" evidence="5">
    <location>
        <position position="308"/>
    </location>
    <ligand>
        <name>S-adenosyl-L-methionine</name>
        <dbReference type="ChEBI" id="CHEBI:59789"/>
    </ligand>
</feature>
<dbReference type="PRINTS" id="PR02008">
    <property type="entry name" value="RCMTFAMILY"/>
</dbReference>
<evidence type="ECO:0000313" key="9">
    <source>
        <dbReference type="Proteomes" id="UP000000267"/>
    </source>
</evidence>
<dbReference type="PANTHER" id="PTHR22807:SF4">
    <property type="entry name" value="28S RRNA (CYTOSINE-C(5))-METHYLTRANSFERASE"/>
    <property type="match status" value="1"/>
</dbReference>
<keyword evidence="2 5" id="KW-0808">Transferase</keyword>
<feature type="region of interest" description="Disordered" evidence="6">
    <location>
        <begin position="347"/>
        <end position="371"/>
    </location>
</feature>
<dbReference type="OrthoDB" id="435282at2759"/>
<evidence type="ECO:0000256" key="2">
    <source>
        <dbReference type="ARBA" id="ARBA00022679"/>
    </source>
</evidence>
<evidence type="ECO:0000256" key="1">
    <source>
        <dbReference type="ARBA" id="ARBA00022603"/>
    </source>
</evidence>
<evidence type="ECO:0000256" key="5">
    <source>
        <dbReference type="PROSITE-ProRule" id="PRU01023"/>
    </source>
</evidence>
<dbReference type="Pfam" id="PF01189">
    <property type="entry name" value="Methyltr_RsmB-F"/>
    <property type="match status" value="1"/>
</dbReference>
<keyword evidence="4 5" id="KW-0694">RNA-binding</keyword>
<feature type="binding site" evidence="5">
    <location>
        <position position="327"/>
    </location>
    <ligand>
        <name>S-adenosyl-L-methionine</name>
        <dbReference type="ChEBI" id="CHEBI:59789"/>
    </ligand>
</feature>
<protein>
    <recommendedName>
        <fullName evidence="7">SAM-dependent MTase RsmB/NOP-type domain-containing protein</fullName>
    </recommendedName>
</protein>
<name>A7TLZ6_VANPO</name>
<dbReference type="KEGG" id="vpo:Kpol_1003p38"/>
<accession>A7TLZ6</accession>
<dbReference type="GO" id="GO:0005730">
    <property type="term" value="C:nucleolus"/>
    <property type="evidence" value="ECO:0007669"/>
    <property type="project" value="EnsemblFungi"/>
</dbReference>
<keyword evidence="3 5" id="KW-0949">S-adenosyl-L-methionine</keyword>
<feature type="domain" description="SAM-dependent MTase RsmB/NOP-type" evidence="7">
    <location>
        <begin position="144"/>
        <end position="496"/>
    </location>
</feature>
<dbReference type="EMBL" id="DS480418">
    <property type="protein sequence ID" value="EDO16733.1"/>
    <property type="molecule type" value="Genomic_DNA"/>
</dbReference>
<keyword evidence="1 5" id="KW-0489">Methyltransferase</keyword>
<gene>
    <name evidence="8" type="ORF">Kpol_1003p38</name>
</gene>
<proteinExistence type="inferred from homology"/>
<dbReference type="Proteomes" id="UP000000267">
    <property type="component" value="Unassembled WGS sequence"/>
</dbReference>
<dbReference type="PANTHER" id="PTHR22807">
    <property type="entry name" value="NOP2 YEAST -RELATED NOL1/NOP2/FMU SUN DOMAIN-CONTAINING"/>
    <property type="match status" value="1"/>
</dbReference>
<dbReference type="PROSITE" id="PS51686">
    <property type="entry name" value="SAM_MT_RSMB_NOP"/>
    <property type="match status" value="1"/>
</dbReference>
<dbReference type="InterPro" id="IPR023267">
    <property type="entry name" value="RCMT"/>
</dbReference>
<dbReference type="Gene3D" id="3.40.50.150">
    <property type="entry name" value="Vaccinia Virus protein VP39"/>
    <property type="match status" value="1"/>
</dbReference>
<dbReference type="GeneID" id="5544899"/>
<dbReference type="InParanoid" id="A7TLZ6"/>
<dbReference type="InterPro" id="IPR049560">
    <property type="entry name" value="MeTrfase_RsmB-F_NOP2_cat"/>
</dbReference>
<feature type="compositionally biased region" description="Acidic residues" evidence="6">
    <location>
        <begin position="357"/>
        <end position="371"/>
    </location>
</feature>
<dbReference type="GO" id="GO:0003723">
    <property type="term" value="F:RNA binding"/>
    <property type="evidence" value="ECO:0007669"/>
    <property type="project" value="UniProtKB-UniRule"/>
</dbReference>
<evidence type="ECO:0000259" key="7">
    <source>
        <dbReference type="PROSITE" id="PS51686"/>
    </source>
</evidence>